<organism evidence="2 3">
    <name type="scientific">Pectobacterium phage POP72</name>
    <dbReference type="NCBI Taxonomy" id="1965269"/>
    <lineage>
        <taxon>Viruses</taxon>
        <taxon>Duplodnaviria</taxon>
        <taxon>Heunggongvirae</taxon>
        <taxon>Uroviricota</taxon>
        <taxon>Caudoviricetes</taxon>
        <taxon>Autographivirales</taxon>
        <taxon>Autosignataviridae</taxon>
        <taxon>Molineuxvirinae</taxon>
        <taxon>Axomammavirus</taxon>
        <taxon>Axomammavirus PP1</taxon>
    </lineage>
</organism>
<evidence type="ECO:0000313" key="3">
    <source>
        <dbReference type="Proteomes" id="UP000244377"/>
    </source>
</evidence>
<proteinExistence type="predicted"/>
<dbReference type="InterPro" id="IPR036514">
    <property type="entry name" value="SGNH_hydro_sf"/>
</dbReference>
<dbReference type="Proteomes" id="UP000244377">
    <property type="component" value="Genome"/>
</dbReference>
<dbReference type="Pfam" id="PF13472">
    <property type="entry name" value="Lipase_GDSL_2"/>
    <property type="match status" value="1"/>
</dbReference>
<reference evidence="2 3" key="1">
    <citation type="submission" date="2017-03" db="EMBL/GenBank/DDBJ databases">
        <authorList>
            <person name="Afonso C.L."/>
            <person name="Miller P.J."/>
            <person name="Scott M.A."/>
            <person name="Spackman E."/>
            <person name="Goraichik I."/>
            <person name="Dimitrov K.M."/>
            <person name="Suarez D.L."/>
            <person name="Swayne D.E."/>
        </authorList>
    </citation>
    <scope>NUCLEOTIDE SEQUENCE [LARGE SCALE GENOMIC DNA]</scope>
</reference>
<evidence type="ECO:0000313" key="2">
    <source>
        <dbReference type="EMBL" id="ARB10970.1"/>
    </source>
</evidence>
<accession>A0A2R2V1T0</accession>
<evidence type="ECO:0000259" key="1">
    <source>
        <dbReference type="Pfam" id="PF13472"/>
    </source>
</evidence>
<dbReference type="EMBL" id="KY744566">
    <property type="protein sequence ID" value="ARB10970.1"/>
    <property type="molecule type" value="Genomic_DNA"/>
</dbReference>
<name>A0A2R2V1T0_9CAUD</name>
<feature type="domain" description="SGNH hydrolase-type esterase" evidence="1">
    <location>
        <begin position="117"/>
        <end position="301"/>
    </location>
</feature>
<keyword evidence="2" id="KW-0378">Hydrolase</keyword>
<dbReference type="CDD" id="cd00229">
    <property type="entry name" value="SGNH_hydrolase"/>
    <property type="match status" value="1"/>
</dbReference>
<gene>
    <name evidence="2" type="ORF">POP72_054</name>
</gene>
<dbReference type="Gene3D" id="3.40.50.1110">
    <property type="entry name" value="SGNH hydrolase"/>
    <property type="match status" value="1"/>
</dbReference>
<dbReference type="SUPFAM" id="SSF52266">
    <property type="entry name" value="SGNH hydrolase"/>
    <property type="match status" value="1"/>
</dbReference>
<dbReference type="InterPro" id="IPR013830">
    <property type="entry name" value="SGNH_hydro"/>
</dbReference>
<dbReference type="GO" id="GO:0016787">
    <property type="term" value="F:hydrolase activity"/>
    <property type="evidence" value="ECO:0007669"/>
    <property type="project" value="UniProtKB-KW"/>
</dbReference>
<sequence>MVQRLGSSLISHKGRILSNLVDMSPTISVGDAKRLTPNEGDKILLNGLQYSFNPNLGLVDNPNSPNITTDDEIHILVNSGGHWVFDDYDKLAKMESRNYAKYLGKLRTRQNIKFATFGDSITWGYGIGGVRFDKPWPTHMVEELTSTNRQTFTVDNFAIPSDRAVTQYERTMSQASDADICTIMLGVNDAKFASDNGNDITAINGNSLYGIENYALIMRKFIAREILRGRCVVVLGTTPYVSGATTDEMGNMAEPWVARSYDSTAKSVAEEFGCAFIDTKRDIMLHFGISESMHDGIHPKEDFVPVLGKRFAAVFANQDYKNPYVLTPGSVMLPNWLMFPISSNRPLKLSELKNGSSPPFGGAADDPDAIGIKLPQDALGGKVTFAFYLDTDSLVLFPSINSAGGQYSFGLIADGGAKQPAYTSTFLSLLPDRQYISSGRSVIGSGKKNRRTESYSQIYTACYMHYTTRGWHTLSFNIGDNAGDVNIEGIVCTTYQEVKDNDIYGGVSGSVQMKTNAAPEFSGVIASVNNSDTGTYVFTLGSILSQDRYRVDIQGYDDNGVALQGRYDWKADRSFRVRFFNESGALQSPVNYIVQTIGGR</sequence>
<protein>
    <submittedName>
        <fullName evidence="2">SGNH hydrolase domain-containing protein</fullName>
    </submittedName>
</protein>